<reference evidence="4 5" key="1">
    <citation type="journal article" date="2019" name="Sci. Rep.">
        <title>Comparative genomics of chytrid fungi reveal insights into the obligate biotrophic and pathogenic lifestyle of Synchytrium endobioticum.</title>
        <authorList>
            <person name="van de Vossenberg B.T.L.H."/>
            <person name="Warris S."/>
            <person name="Nguyen H.D.T."/>
            <person name="van Gent-Pelzer M.P.E."/>
            <person name="Joly D.L."/>
            <person name="van de Geest H.C."/>
            <person name="Bonants P.J.M."/>
            <person name="Smith D.S."/>
            <person name="Levesque C.A."/>
            <person name="van der Lee T.A.J."/>
        </authorList>
    </citation>
    <scope>NUCLEOTIDE SEQUENCE [LARGE SCALE GENOMIC DNA]</scope>
    <source>
        <strain evidence="4 5">CBS 809.83</strain>
    </source>
</reference>
<protein>
    <recommendedName>
        <fullName evidence="6">Ribosomal protein L28</fullName>
    </recommendedName>
</protein>
<dbReference type="GO" id="GO:0003735">
    <property type="term" value="F:structural constituent of ribosome"/>
    <property type="evidence" value="ECO:0007669"/>
    <property type="project" value="InterPro"/>
</dbReference>
<proteinExistence type="inferred from homology"/>
<gene>
    <name evidence="4" type="ORF">PhCBS80983_g03184</name>
</gene>
<sequence length="181" mass="20924">MPMQYPLKIWQLARDVAAKGPLADPRRLGLIPHDLKPHRRIIPTFLHGKKITFGDNISDKGSNRTRRAYLPNVIYHSLYSRALDMNIWCRLSAHALREIDAAGGFDEYVLRVDLKYLNDCHVAKMYKRRIADVMDRGKRDALRGDMEKLLAEKYGPEYLDQLKQSHALFDKAVDKRRPAAV</sequence>
<evidence type="ECO:0008006" key="6">
    <source>
        <dbReference type="Google" id="ProtNLM"/>
    </source>
</evidence>
<evidence type="ECO:0000313" key="4">
    <source>
        <dbReference type="EMBL" id="TPX58357.1"/>
    </source>
</evidence>
<dbReference type="Pfam" id="PF00830">
    <property type="entry name" value="Ribosomal_L28"/>
    <property type="match status" value="1"/>
</dbReference>
<evidence type="ECO:0000256" key="2">
    <source>
        <dbReference type="ARBA" id="ARBA00022980"/>
    </source>
</evidence>
<dbReference type="EMBL" id="QEAQ01000037">
    <property type="protein sequence ID" value="TPX58357.1"/>
    <property type="molecule type" value="Genomic_DNA"/>
</dbReference>
<evidence type="ECO:0000256" key="1">
    <source>
        <dbReference type="ARBA" id="ARBA00008760"/>
    </source>
</evidence>
<accession>A0A507E4P5</accession>
<dbReference type="SUPFAM" id="SSF143800">
    <property type="entry name" value="L28p-like"/>
    <property type="match status" value="1"/>
</dbReference>
<dbReference type="STRING" id="109895.A0A507E4P5"/>
<keyword evidence="2" id="KW-0689">Ribosomal protein</keyword>
<evidence type="ECO:0000313" key="5">
    <source>
        <dbReference type="Proteomes" id="UP000318582"/>
    </source>
</evidence>
<evidence type="ECO:0000256" key="3">
    <source>
        <dbReference type="ARBA" id="ARBA00023274"/>
    </source>
</evidence>
<name>A0A507E4P5_9FUNG</name>
<comment type="caution">
    <text evidence="4">The sequence shown here is derived from an EMBL/GenBank/DDBJ whole genome shotgun (WGS) entry which is preliminary data.</text>
</comment>
<dbReference type="AlphaFoldDB" id="A0A507E4P5"/>
<dbReference type="Gene3D" id="2.30.170.40">
    <property type="entry name" value="Ribosomal protein L28/L24"/>
    <property type="match status" value="1"/>
</dbReference>
<dbReference type="InterPro" id="IPR034704">
    <property type="entry name" value="Ribosomal_bL28/bL31-like_sf"/>
</dbReference>
<dbReference type="PANTHER" id="PTHR13528:SF2">
    <property type="entry name" value="LARGE RIBOSOMAL SUBUNIT PROTEIN BL28M"/>
    <property type="match status" value="1"/>
</dbReference>
<organism evidence="4 5">
    <name type="scientific">Powellomyces hirtus</name>
    <dbReference type="NCBI Taxonomy" id="109895"/>
    <lineage>
        <taxon>Eukaryota</taxon>
        <taxon>Fungi</taxon>
        <taxon>Fungi incertae sedis</taxon>
        <taxon>Chytridiomycota</taxon>
        <taxon>Chytridiomycota incertae sedis</taxon>
        <taxon>Chytridiomycetes</taxon>
        <taxon>Spizellomycetales</taxon>
        <taxon>Powellomycetaceae</taxon>
        <taxon>Powellomyces</taxon>
    </lineage>
</organism>
<comment type="similarity">
    <text evidence="1">Belongs to the bacterial ribosomal protein bL28 family.</text>
</comment>
<dbReference type="InterPro" id="IPR037147">
    <property type="entry name" value="Ribosomal_bL28_sf"/>
</dbReference>
<dbReference type="InterPro" id="IPR026569">
    <property type="entry name" value="Ribosomal_bL28"/>
</dbReference>
<dbReference type="PANTHER" id="PTHR13528">
    <property type="entry name" value="39S RIBOSOMAL PROTEIN L28, MITOCHONDRIAL"/>
    <property type="match status" value="1"/>
</dbReference>
<dbReference type="Proteomes" id="UP000318582">
    <property type="component" value="Unassembled WGS sequence"/>
</dbReference>
<keyword evidence="5" id="KW-1185">Reference proteome</keyword>
<keyword evidence="3" id="KW-0687">Ribonucleoprotein</keyword>
<dbReference type="GO" id="GO:0005762">
    <property type="term" value="C:mitochondrial large ribosomal subunit"/>
    <property type="evidence" value="ECO:0007669"/>
    <property type="project" value="TreeGrafter"/>
</dbReference>